<name>A0A0L0W8J7_GOTPU</name>
<accession>A0A0L0W8J7</accession>
<dbReference type="EMBL" id="LGSS01000011">
    <property type="protein sequence ID" value="KNF07893.1"/>
    <property type="molecule type" value="Genomic_DNA"/>
</dbReference>
<dbReference type="STRING" id="1503.CLPU_11c00620"/>
<keyword evidence="2" id="KW-1185">Reference proteome</keyword>
<proteinExistence type="predicted"/>
<evidence type="ECO:0000313" key="2">
    <source>
        <dbReference type="Proteomes" id="UP000037267"/>
    </source>
</evidence>
<protein>
    <submittedName>
        <fullName evidence="1">Uncharacterized protein</fullName>
    </submittedName>
</protein>
<sequence length="39" mass="4651">MNYIVEPIYRLGKKEVEEGLCYKCKQCDFQCVGEVICRY</sequence>
<evidence type="ECO:0000313" key="1">
    <source>
        <dbReference type="EMBL" id="KNF07893.1"/>
    </source>
</evidence>
<organism evidence="1 2">
    <name type="scientific">Gottschalkia purinilytica</name>
    <name type="common">Clostridium purinilyticum</name>
    <dbReference type="NCBI Taxonomy" id="1503"/>
    <lineage>
        <taxon>Bacteria</taxon>
        <taxon>Bacillati</taxon>
        <taxon>Bacillota</taxon>
        <taxon>Tissierellia</taxon>
        <taxon>Tissierellales</taxon>
        <taxon>Gottschalkiaceae</taxon>
        <taxon>Gottschalkia</taxon>
    </lineage>
</organism>
<gene>
    <name evidence="1" type="ORF">CLPU_11c00620</name>
</gene>
<dbReference type="Proteomes" id="UP000037267">
    <property type="component" value="Unassembled WGS sequence"/>
</dbReference>
<dbReference type="AlphaFoldDB" id="A0A0L0W8J7"/>
<comment type="caution">
    <text evidence="1">The sequence shown here is derived from an EMBL/GenBank/DDBJ whole genome shotgun (WGS) entry which is preliminary data.</text>
</comment>
<reference evidence="2" key="1">
    <citation type="submission" date="2015-07" db="EMBL/GenBank/DDBJ databases">
        <title>Draft genome sequence of the purine-degrading Gottschalkia purinilyticum DSM 1384 (formerly Clostridium purinilyticum).</title>
        <authorList>
            <person name="Poehlein A."/>
            <person name="Schiel-Bengelsdorf B."/>
            <person name="Bengelsdorf F.R."/>
            <person name="Daniel R."/>
            <person name="Duerre P."/>
        </authorList>
    </citation>
    <scope>NUCLEOTIDE SEQUENCE [LARGE SCALE GENOMIC DNA]</scope>
    <source>
        <strain evidence="2">DSM 1384</strain>
    </source>
</reference>